<dbReference type="InterPro" id="IPR006680">
    <property type="entry name" value="Amidohydro-rel"/>
</dbReference>
<evidence type="ECO:0000313" key="3">
    <source>
        <dbReference type="EMBL" id="RKP52902.1"/>
    </source>
</evidence>
<dbReference type="OrthoDB" id="5450317at2"/>
<name>A0A494XSV4_9BACL</name>
<dbReference type="PANTHER" id="PTHR43569">
    <property type="entry name" value="AMIDOHYDROLASE"/>
    <property type="match status" value="1"/>
</dbReference>
<dbReference type="InterPro" id="IPR032466">
    <property type="entry name" value="Metal_Hydrolase"/>
</dbReference>
<accession>A0A494XSV4</accession>
<evidence type="ECO:0000313" key="4">
    <source>
        <dbReference type="Proteomes" id="UP000282076"/>
    </source>
</evidence>
<comment type="similarity">
    <text evidence="1">Belongs to the metallo-dependent hydrolases superfamily.</text>
</comment>
<reference evidence="3 4" key="1">
    <citation type="submission" date="2018-10" db="EMBL/GenBank/DDBJ databases">
        <title>Cohnella sp. M2MS4P-1, whole genome shotgun sequence.</title>
        <authorList>
            <person name="Tuo L."/>
        </authorList>
    </citation>
    <scope>NUCLEOTIDE SEQUENCE [LARGE SCALE GENOMIC DNA]</scope>
    <source>
        <strain evidence="3 4">M2MS4P-1</strain>
    </source>
</reference>
<comment type="caution">
    <text evidence="3">The sequence shown here is derived from an EMBL/GenBank/DDBJ whole genome shotgun (WGS) entry which is preliminary data.</text>
</comment>
<dbReference type="RefSeq" id="WP_120977646.1">
    <property type="nucleotide sequence ID" value="NZ_RBZM01000006.1"/>
</dbReference>
<evidence type="ECO:0000256" key="1">
    <source>
        <dbReference type="ARBA" id="ARBA00038310"/>
    </source>
</evidence>
<protein>
    <submittedName>
        <fullName evidence="3">Amidohydrolase</fullName>
    </submittedName>
</protein>
<dbReference type="EMBL" id="RBZM01000006">
    <property type="protein sequence ID" value="RKP52902.1"/>
    <property type="molecule type" value="Genomic_DNA"/>
</dbReference>
<dbReference type="GO" id="GO:0016787">
    <property type="term" value="F:hydrolase activity"/>
    <property type="evidence" value="ECO:0007669"/>
    <property type="project" value="UniProtKB-KW"/>
</dbReference>
<dbReference type="SUPFAM" id="SSF51556">
    <property type="entry name" value="Metallo-dependent hydrolases"/>
    <property type="match status" value="1"/>
</dbReference>
<dbReference type="AlphaFoldDB" id="A0A494XSV4"/>
<dbReference type="InterPro" id="IPR052350">
    <property type="entry name" value="Metallo-dep_Lactonases"/>
</dbReference>
<keyword evidence="4" id="KW-1185">Reference proteome</keyword>
<proteinExistence type="inferred from homology"/>
<dbReference type="PANTHER" id="PTHR43569:SF2">
    <property type="entry name" value="AMIDOHYDROLASE-RELATED DOMAIN-CONTAINING PROTEIN"/>
    <property type="match status" value="1"/>
</dbReference>
<organism evidence="3 4">
    <name type="scientific">Cohnella endophytica</name>
    <dbReference type="NCBI Taxonomy" id="2419778"/>
    <lineage>
        <taxon>Bacteria</taxon>
        <taxon>Bacillati</taxon>
        <taxon>Bacillota</taxon>
        <taxon>Bacilli</taxon>
        <taxon>Bacillales</taxon>
        <taxon>Paenibacillaceae</taxon>
        <taxon>Cohnella</taxon>
    </lineage>
</organism>
<dbReference type="Pfam" id="PF04909">
    <property type="entry name" value="Amidohydro_2"/>
    <property type="match status" value="1"/>
</dbReference>
<dbReference type="Proteomes" id="UP000282076">
    <property type="component" value="Unassembled WGS sequence"/>
</dbReference>
<evidence type="ECO:0000259" key="2">
    <source>
        <dbReference type="Pfam" id="PF04909"/>
    </source>
</evidence>
<feature type="domain" description="Amidohydrolase-related" evidence="2">
    <location>
        <begin position="3"/>
        <end position="275"/>
    </location>
</feature>
<keyword evidence="3" id="KW-0378">Hydrolase</keyword>
<sequence>MKIDAHQHYWKLSRGDYGWLTPDLSILYKDFLPGDLEPILSECGFDKTIVVQAAATIEETEFLLGLAERFDTIAGVVGWVDIESDYFEYQINTLMKHPKFVGVRIMLQDIEEPDYVLQPQIVKGLRLLADRDFPVDLLVKEHQLPSIAKLVKLVPHLRGVINHIGKPNIALKALDPWTKWIDEIAANPNIYCKLSGMVTEADHRQWTPSDIEPYILHALKAFGTKRLIYGSDWPVCLLAASYSQVVDVAERALPNSTAAEREDFYGNNALRFYKL</sequence>
<dbReference type="Gene3D" id="3.20.20.140">
    <property type="entry name" value="Metal-dependent hydrolases"/>
    <property type="match status" value="1"/>
</dbReference>
<gene>
    <name evidence="3" type="ORF">D7Z26_14195</name>
</gene>